<dbReference type="InterPro" id="IPR036527">
    <property type="entry name" value="SCP2_sterol-bd_dom_sf"/>
</dbReference>
<dbReference type="NCBIfam" id="NF002367">
    <property type="entry name" value="PRK01346.1-4"/>
    <property type="match status" value="1"/>
</dbReference>
<dbReference type="InterPro" id="IPR000182">
    <property type="entry name" value="GNAT_dom"/>
</dbReference>
<dbReference type="EMBL" id="BONC01000039">
    <property type="protein sequence ID" value="GIF58932.1"/>
    <property type="molecule type" value="Genomic_DNA"/>
</dbReference>
<feature type="domain" description="N-acetyltransferase" evidence="5">
    <location>
        <begin position="6"/>
        <end position="153"/>
    </location>
</feature>
<proteinExistence type="inferred from homology"/>
<evidence type="ECO:0000256" key="3">
    <source>
        <dbReference type="ARBA" id="ARBA00023315"/>
    </source>
</evidence>
<dbReference type="InterPro" id="IPR041380">
    <property type="entry name" value="Acetyltransf_17"/>
</dbReference>
<feature type="active site" description="Proton acceptor; via carboxylate" evidence="4">
    <location>
        <position position="409"/>
    </location>
</feature>
<dbReference type="Pfam" id="PF13527">
    <property type="entry name" value="Acetyltransf_9"/>
    <property type="match status" value="1"/>
</dbReference>
<evidence type="ECO:0000313" key="7">
    <source>
        <dbReference type="Proteomes" id="UP000624325"/>
    </source>
</evidence>
<dbReference type="Proteomes" id="UP000624325">
    <property type="component" value="Unassembled WGS sequence"/>
</dbReference>
<evidence type="ECO:0000259" key="5">
    <source>
        <dbReference type="PROSITE" id="PS51186"/>
    </source>
</evidence>
<dbReference type="SUPFAM" id="SSF55729">
    <property type="entry name" value="Acyl-CoA N-acyltransferases (Nat)"/>
    <property type="match status" value="1"/>
</dbReference>
<dbReference type="InterPro" id="IPR051554">
    <property type="entry name" value="Acetyltransferase_Eis"/>
</dbReference>
<keyword evidence="3 4" id="KW-0012">Acyltransferase</keyword>
<organism evidence="6 7">
    <name type="scientific">Asanoa iriomotensis</name>
    <dbReference type="NCBI Taxonomy" id="234613"/>
    <lineage>
        <taxon>Bacteria</taxon>
        <taxon>Bacillati</taxon>
        <taxon>Actinomycetota</taxon>
        <taxon>Actinomycetes</taxon>
        <taxon>Micromonosporales</taxon>
        <taxon>Micromonosporaceae</taxon>
        <taxon>Asanoa</taxon>
    </lineage>
</organism>
<dbReference type="CDD" id="cd04301">
    <property type="entry name" value="NAT_SF"/>
    <property type="match status" value="1"/>
</dbReference>
<feature type="binding site" evidence="4">
    <location>
        <begin position="83"/>
        <end position="85"/>
    </location>
    <ligand>
        <name>acetyl-CoA</name>
        <dbReference type="ChEBI" id="CHEBI:57288"/>
    </ligand>
</feature>
<feature type="binding site" evidence="4">
    <location>
        <begin position="91"/>
        <end position="96"/>
    </location>
    <ligand>
        <name>acetyl-CoA</name>
        <dbReference type="ChEBI" id="CHEBI:57288"/>
    </ligand>
</feature>
<dbReference type="RefSeq" id="WP_203705725.1">
    <property type="nucleotide sequence ID" value="NZ_BAAALU010000033.1"/>
</dbReference>
<dbReference type="PANTHER" id="PTHR37817">
    <property type="entry name" value="N-ACETYLTRANSFERASE EIS"/>
    <property type="match status" value="1"/>
</dbReference>
<keyword evidence="7" id="KW-1185">Reference proteome</keyword>
<dbReference type="PANTHER" id="PTHR37817:SF1">
    <property type="entry name" value="N-ACETYLTRANSFERASE EIS"/>
    <property type="match status" value="1"/>
</dbReference>
<evidence type="ECO:0000313" key="6">
    <source>
        <dbReference type="EMBL" id="GIF58932.1"/>
    </source>
</evidence>
<reference evidence="6 7" key="1">
    <citation type="submission" date="2021-01" db="EMBL/GenBank/DDBJ databases">
        <title>Whole genome shotgun sequence of Asanoa iriomotensis NBRC 100142.</title>
        <authorList>
            <person name="Komaki H."/>
            <person name="Tamura T."/>
        </authorList>
    </citation>
    <scope>NUCLEOTIDE SEQUENCE [LARGE SCALE GENOMIC DNA]</scope>
    <source>
        <strain evidence="6 7">NBRC 100142</strain>
    </source>
</reference>
<dbReference type="SUPFAM" id="SSF55718">
    <property type="entry name" value="SCP-like"/>
    <property type="match status" value="1"/>
</dbReference>
<accession>A0ABQ4C838</accession>
<gene>
    <name evidence="6" type="ORF">Air01nite_50270</name>
</gene>
<dbReference type="HAMAP" id="MF_01812">
    <property type="entry name" value="Eis"/>
    <property type="match status" value="1"/>
</dbReference>
<feature type="active site" description="Proton donor" evidence="4">
    <location>
        <position position="125"/>
    </location>
</feature>
<evidence type="ECO:0000256" key="2">
    <source>
        <dbReference type="ARBA" id="ARBA00022679"/>
    </source>
</evidence>
<comment type="subunit">
    <text evidence="4">Homohexamer; trimer of dimers.</text>
</comment>
<comment type="caution">
    <text evidence="6">The sequence shown here is derived from an EMBL/GenBank/DDBJ whole genome shotgun (WGS) entry which is preliminary data.</text>
</comment>
<dbReference type="InterPro" id="IPR022902">
    <property type="entry name" value="NAcTrfase_Eis"/>
</dbReference>
<dbReference type="PROSITE" id="PS51186">
    <property type="entry name" value="GNAT"/>
    <property type="match status" value="1"/>
</dbReference>
<evidence type="ECO:0000256" key="4">
    <source>
        <dbReference type="HAMAP-Rule" id="MF_01812"/>
    </source>
</evidence>
<dbReference type="Pfam" id="PF13530">
    <property type="entry name" value="SCP2_2"/>
    <property type="match status" value="1"/>
</dbReference>
<name>A0ABQ4C838_9ACTN</name>
<dbReference type="Gene3D" id="3.30.1050.10">
    <property type="entry name" value="SCP2 sterol-binding domain"/>
    <property type="match status" value="1"/>
</dbReference>
<dbReference type="Pfam" id="PF17668">
    <property type="entry name" value="Acetyltransf_17"/>
    <property type="match status" value="1"/>
</dbReference>
<evidence type="ECO:0000256" key="1">
    <source>
        <dbReference type="ARBA" id="ARBA00009213"/>
    </source>
</evidence>
<dbReference type="Gene3D" id="3.40.630.30">
    <property type="match status" value="2"/>
</dbReference>
<dbReference type="InterPro" id="IPR016181">
    <property type="entry name" value="Acyl_CoA_acyltransferase"/>
</dbReference>
<dbReference type="InterPro" id="IPR025559">
    <property type="entry name" value="Eis_dom"/>
</dbReference>
<keyword evidence="2 4" id="KW-0808">Transferase</keyword>
<protein>
    <submittedName>
        <fullName evidence="6">UPF0256 protein</fullName>
    </submittedName>
</protein>
<sequence length="409" mass="44105">MTSPDVTLRTATADDFDAIAAMLGVVFHHTQDPDALAVERPLHDPARGLVAVDGDTIVGAAAAYDREMAVPGTVLPCAHVTGVGVLPTHRRQGILRSMMERQLRDVAAAGREPIAALWASETAIYPRFGYGFAGARLSIEADLTSTGLPEPAPGRLRAGLVATLRPELVALYDRLRAHRPGWSSRDEHWWSYLLADLPSQRDGATERMAVVHEGTDGTVDGYGIWRVRGDWGTTGPDGQVRVSEVVAGDPEAYRAIWRFLFSLDLTRRLTYGMATPDEPLLYLVPEPRRLNPTVVDGLWVRVVDVPAALCARSYRAPLDVVVELTDGILPDNAGRWRVTTDGVKTTCDRTTDAADLVCDVRELGAVYLGGTSLAALGRAGLVRELSPGALVAADTAFGWHQAPGGMEVF</sequence>
<comment type="similarity">
    <text evidence="1 4">Belongs to the acetyltransferase Eis family.</text>
</comment>
<feature type="binding site" evidence="4">
    <location>
        <begin position="120"/>
        <end position="121"/>
    </location>
    <ligand>
        <name>acetyl-CoA</name>
        <dbReference type="ChEBI" id="CHEBI:57288"/>
    </ligand>
</feature>